<feature type="compositionally biased region" description="Polar residues" evidence="1">
    <location>
        <begin position="31"/>
        <end position="44"/>
    </location>
</feature>
<feature type="region of interest" description="Disordered" evidence="1">
    <location>
        <begin position="31"/>
        <end position="64"/>
    </location>
</feature>
<evidence type="ECO:0000256" key="1">
    <source>
        <dbReference type="SAM" id="MobiDB-lite"/>
    </source>
</evidence>
<dbReference type="InterPro" id="IPR021856">
    <property type="entry name" value="DUF3465"/>
</dbReference>
<name>A0AB35M1N9_9GAMM</name>
<protein>
    <submittedName>
        <fullName evidence="2">DUF3465 domain-containing protein</fullName>
    </submittedName>
</protein>
<evidence type="ECO:0000313" key="2">
    <source>
        <dbReference type="EMBL" id="MDM1719283.1"/>
    </source>
</evidence>
<dbReference type="Pfam" id="PF11948">
    <property type="entry name" value="DUF3465"/>
    <property type="match status" value="1"/>
</dbReference>
<dbReference type="EMBL" id="JACANG010000015">
    <property type="protein sequence ID" value="MDM1719283.1"/>
    <property type="molecule type" value="Genomic_DNA"/>
</dbReference>
<accession>A0AB35M1N9</accession>
<dbReference type="AlphaFoldDB" id="A0AB35M1N9"/>
<dbReference type="Proteomes" id="UP001174419">
    <property type="component" value="Unassembled WGS sequence"/>
</dbReference>
<comment type="caution">
    <text evidence="2">The sequence shown here is derived from an EMBL/GenBank/DDBJ whole genome shotgun (WGS) entry which is preliminary data.</text>
</comment>
<reference evidence="2" key="1">
    <citation type="submission" date="2020-06" db="EMBL/GenBank/DDBJ databases">
        <authorList>
            <person name="Dong N."/>
        </authorList>
    </citation>
    <scope>NUCLEOTIDE SEQUENCE</scope>
    <source>
        <strain evidence="2">DF49-4</strain>
    </source>
</reference>
<evidence type="ECO:0000313" key="3">
    <source>
        <dbReference type="Proteomes" id="UP001174419"/>
    </source>
</evidence>
<feature type="compositionally biased region" description="Polar residues" evidence="1">
    <location>
        <begin position="51"/>
        <end position="64"/>
    </location>
</feature>
<proteinExistence type="predicted"/>
<sequence>MANKKNLSIGAIIVVLIAAFFGIDLQQFQSETSNAPSTSTARTSQTEKEQSNLQQRDTPQGQDAQGVQLIARAFERKQSNLQVRASGQVIAVLADDNEGSRHQKFILKLNNGQTVLVAHNIDLAPRITNIAKSDTVEFFGEYEYSDKGGVIHWTHHDPANKHVGGWLKHQGRTYQ</sequence>
<organism evidence="2 3">
    <name type="scientific">Acinetobacter towneri</name>
    <dbReference type="NCBI Taxonomy" id="202956"/>
    <lineage>
        <taxon>Bacteria</taxon>
        <taxon>Pseudomonadati</taxon>
        <taxon>Pseudomonadota</taxon>
        <taxon>Gammaproteobacteria</taxon>
        <taxon>Moraxellales</taxon>
        <taxon>Moraxellaceae</taxon>
        <taxon>Acinetobacter</taxon>
    </lineage>
</organism>
<dbReference type="RefSeq" id="WP_180079957.1">
    <property type="nucleotide sequence ID" value="NZ_JACANG010000015.1"/>
</dbReference>
<gene>
    <name evidence="2" type="ORF">HX110_09060</name>
</gene>
<reference evidence="2" key="2">
    <citation type="journal article" date="2022" name="Sci. Total Environ.">
        <title>Prevalence, transmission, and molecular epidemiology of tet(X)-positive bacteria among humans, animals, and environmental niches in China: An epidemiological, and genomic-based study.</title>
        <authorList>
            <person name="Dong N."/>
            <person name="Zeng Y."/>
            <person name="Cai C."/>
            <person name="Sun C."/>
            <person name="Lu J."/>
            <person name="Liu C."/>
            <person name="Zhou H."/>
            <person name="Sun Q."/>
            <person name="Shu L."/>
            <person name="Wang H."/>
            <person name="Wang Y."/>
            <person name="Wang S."/>
            <person name="Wu C."/>
            <person name="Chan E.W."/>
            <person name="Chen G."/>
            <person name="Shen Z."/>
            <person name="Chen S."/>
            <person name="Zhang R."/>
        </authorList>
    </citation>
    <scope>NUCLEOTIDE SEQUENCE</scope>
    <source>
        <strain evidence="2">DF49-4</strain>
    </source>
</reference>